<reference evidence="2" key="1">
    <citation type="submission" date="2009-11" db="EMBL/GenBank/DDBJ databases">
        <authorList>
            <consortium name="The Broad Institute Genome Sequencing Platform"/>
            <person name="Ward D."/>
            <person name="Feldgarden M."/>
            <person name="Earl A."/>
            <person name="Young S.K."/>
            <person name="Zeng Q."/>
            <person name="Koehrsen M."/>
            <person name="Alvarado L."/>
            <person name="Berlin A."/>
            <person name="Bochicchio J."/>
            <person name="Borenstein D."/>
            <person name="Chapman S.B."/>
            <person name="Chen Z."/>
            <person name="Engels R."/>
            <person name="Freedman E."/>
            <person name="Gellesch M."/>
            <person name="Goldberg J."/>
            <person name="Griggs A."/>
            <person name="Gujja S."/>
            <person name="Heilman E."/>
            <person name="Heiman D."/>
            <person name="Hepburn T."/>
            <person name="Howarth C."/>
            <person name="Jen D."/>
            <person name="Larson L."/>
            <person name="Lewis B."/>
            <person name="Mehta T."/>
            <person name="Park D."/>
            <person name="Pearson M."/>
            <person name="Roberts A."/>
            <person name="Saif S."/>
            <person name="Shea T."/>
            <person name="Shenoy N."/>
            <person name="Sisk P."/>
            <person name="Stolte C."/>
            <person name="Sykes S."/>
            <person name="Thomson T."/>
            <person name="Walk T."/>
            <person name="White J."/>
            <person name="Yandava C."/>
            <person name="Izard J."/>
            <person name="Baranova O.V."/>
            <person name="Blanton J.M."/>
            <person name="Tanner A.C."/>
            <person name="Dewhirst F.E."/>
            <person name="Haas B."/>
            <person name="Nusbaum C."/>
            <person name="Birren B."/>
        </authorList>
    </citation>
    <scope>NUCLEOTIDE SEQUENCE [LARGE SCALE GENOMIC DNA]</scope>
    <source>
        <strain evidence="2">1-1 BBBD Race 1</strain>
    </source>
</reference>
<reference evidence="2" key="2">
    <citation type="submission" date="2016-05" db="EMBL/GenBank/DDBJ databases">
        <title>Comparative analysis highlights variable genome content of wheat rusts and divergence of the mating loci.</title>
        <authorList>
            <person name="Cuomo C.A."/>
            <person name="Bakkeren G."/>
            <person name="Szabo L."/>
            <person name="Khalil H."/>
            <person name="Joly D."/>
            <person name="Goldberg J."/>
            <person name="Young S."/>
            <person name="Zeng Q."/>
            <person name="Fellers J."/>
        </authorList>
    </citation>
    <scope>NUCLEOTIDE SEQUENCE [LARGE SCALE GENOMIC DNA]</scope>
    <source>
        <strain evidence="2">1-1 BBBD Race 1</strain>
    </source>
</reference>
<feature type="region of interest" description="Disordered" evidence="1">
    <location>
        <begin position="88"/>
        <end position="147"/>
    </location>
</feature>
<dbReference type="Proteomes" id="UP000005240">
    <property type="component" value="Unassembled WGS sequence"/>
</dbReference>
<evidence type="ECO:0000313" key="2">
    <source>
        <dbReference type="EMBL" id="OAV93378.1"/>
    </source>
</evidence>
<evidence type="ECO:0000256" key="1">
    <source>
        <dbReference type="SAM" id="MobiDB-lite"/>
    </source>
</evidence>
<evidence type="ECO:0000313" key="4">
    <source>
        <dbReference type="Proteomes" id="UP000005240"/>
    </source>
</evidence>
<dbReference type="AlphaFoldDB" id="A0A180GLM5"/>
<reference evidence="3" key="4">
    <citation type="submission" date="2025-05" db="UniProtKB">
        <authorList>
            <consortium name="EnsemblFungi"/>
        </authorList>
    </citation>
    <scope>IDENTIFICATION</scope>
    <source>
        <strain evidence="3">isolate 1-1 / race 1 (BBBD)</strain>
    </source>
</reference>
<evidence type="ECO:0000313" key="3">
    <source>
        <dbReference type="EnsemblFungi" id="PTTG_27321-t43_1-p1"/>
    </source>
</evidence>
<dbReference type="EMBL" id="ADAS02000051">
    <property type="protein sequence ID" value="OAV93378.1"/>
    <property type="molecule type" value="Genomic_DNA"/>
</dbReference>
<sequence>MESLKTVRVRAIITSMHVPAFGRRKALRVHANTITTTCLVLGKAISTIHRVTPNLMEPRRPVLPPLKPTEHTVLPTPELHPIPILNNSAYPHSFTNDARDTHLLTSTPVSSTNPDHTRKQIQERSSCTPRSTAPPPPQTSPSFTYTV</sequence>
<proteinExistence type="predicted"/>
<name>A0A180GLM5_PUCT1</name>
<dbReference type="EnsemblFungi" id="PTTG_27321-t43_1">
    <property type="protein sequence ID" value="PTTG_27321-t43_1-p1"/>
    <property type="gene ID" value="PTTG_27321"/>
</dbReference>
<accession>A0A180GLM5</accession>
<feature type="compositionally biased region" description="Polar residues" evidence="1">
    <location>
        <begin position="103"/>
        <end position="114"/>
    </location>
</feature>
<organism evidence="2">
    <name type="scientific">Puccinia triticina (isolate 1-1 / race 1 (BBBD))</name>
    <name type="common">Brown leaf rust fungus</name>
    <dbReference type="NCBI Taxonomy" id="630390"/>
    <lineage>
        <taxon>Eukaryota</taxon>
        <taxon>Fungi</taxon>
        <taxon>Dikarya</taxon>
        <taxon>Basidiomycota</taxon>
        <taxon>Pucciniomycotina</taxon>
        <taxon>Pucciniomycetes</taxon>
        <taxon>Pucciniales</taxon>
        <taxon>Pucciniaceae</taxon>
        <taxon>Puccinia</taxon>
    </lineage>
</organism>
<keyword evidence="4" id="KW-1185">Reference proteome</keyword>
<protein>
    <submittedName>
        <fullName evidence="2 3">Uncharacterized protein</fullName>
    </submittedName>
</protein>
<reference evidence="3 4" key="3">
    <citation type="journal article" date="2017" name="G3 (Bethesda)">
        <title>Comparative analysis highlights variable genome content of wheat rusts and divergence of the mating loci.</title>
        <authorList>
            <person name="Cuomo C.A."/>
            <person name="Bakkeren G."/>
            <person name="Khalil H.B."/>
            <person name="Panwar V."/>
            <person name="Joly D."/>
            <person name="Linning R."/>
            <person name="Sakthikumar S."/>
            <person name="Song X."/>
            <person name="Adiconis X."/>
            <person name="Fan L."/>
            <person name="Goldberg J.M."/>
            <person name="Levin J.Z."/>
            <person name="Young S."/>
            <person name="Zeng Q."/>
            <person name="Anikster Y."/>
            <person name="Bruce M."/>
            <person name="Wang M."/>
            <person name="Yin C."/>
            <person name="McCallum B."/>
            <person name="Szabo L.J."/>
            <person name="Hulbert S."/>
            <person name="Chen X."/>
            <person name="Fellers J.P."/>
        </authorList>
    </citation>
    <scope>NUCLEOTIDE SEQUENCE</scope>
    <source>
        <strain evidence="3">isolate 1-1 / race 1 (BBBD)</strain>
        <strain evidence="4">Isolate 1-1 / race 1 (BBBD)</strain>
    </source>
</reference>
<gene>
    <name evidence="2" type="ORF">PTTG_27321</name>
</gene>
<dbReference type="VEuPathDB" id="FungiDB:PTTG_27321"/>
<feature type="non-terminal residue" evidence="2">
    <location>
        <position position="147"/>
    </location>
</feature>